<evidence type="ECO:0000256" key="2">
    <source>
        <dbReference type="ARBA" id="ARBA00022737"/>
    </source>
</evidence>
<keyword evidence="8" id="KW-1185">Reference proteome</keyword>
<dbReference type="GO" id="GO:0005737">
    <property type="term" value="C:cytoplasm"/>
    <property type="evidence" value="ECO:0007669"/>
    <property type="project" value="TreeGrafter"/>
</dbReference>
<feature type="compositionally biased region" description="Pro residues" evidence="6">
    <location>
        <begin position="704"/>
        <end position="717"/>
    </location>
</feature>
<feature type="region of interest" description="Disordered" evidence="6">
    <location>
        <begin position="611"/>
        <end position="657"/>
    </location>
</feature>
<dbReference type="AlphaFoldDB" id="A0A2T7PQA1"/>
<evidence type="ECO:0000256" key="1">
    <source>
        <dbReference type="ARBA" id="ARBA00004645"/>
    </source>
</evidence>
<feature type="compositionally biased region" description="Pro residues" evidence="6">
    <location>
        <begin position="357"/>
        <end position="376"/>
    </location>
</feature>
<dbReference type="GO" id="GO:0051015">
    <property type="term" value="F:actin filament binding"/>
    <property type="evidence" value="ECO:0007669"/>
    <property type="project" value="TreeGrafter"/>
</dbReference>
<feature type="region of interest" description="Disordered" evidence="6">
    <location>
        <begin position="515"/>
        <end position="554"/>
    </location>
</feature>
<feature type="compositionally biased region" description="Low complexity" evidence="6">
    <location>
        <begin position="615"/>
        <end position="644"/>
    </location>
</feature>
<feature type="compositionally biased region" description="Polar residues" evidence="6">
    <location>
        <begin position="515"/>
        <end position="525"/>
    </location>
</feature>
<comment type="caution">
    <text evidence="7">The sequence shown here is derived from an EMBL/GenBank/DDBJ whole genome shotgun (WGS) entry which is preliminary data.</text>
</comment>
<feature type="repeat" description="ANK" evidence="5">
    <location>
        <begin position="270"/>
        <end position="302"/>
    </location>
</feature>
<dbReference type="SMART" id="SM00248">
    <property type="entry name" value="ANK"/>
    <property type="match status" value="8"/>
</dbReference>
<reference evidence="7 8" key="1">
    <citation type="submission" date="2018-04" db="EMBL/GenBank/DDBJ databases">
        <title>The genome of golden apple snail Pomacea canaliculata provides insight into stress tolerance and invasive adaptation.</title>
        <authorList>
            <person name="Liu C."/>
            <person name="Liu B."/>
            <person name="Ren Y."/>
            <person name="Zhang Y."/>
            <person name="Wang H."/>
            <person name="Li S."/>
            <person name="Jiang F."/>
            <person name="Yin L."/>
            <person name="Zhang G."/>
            <person name="Qian W."/>
            <person name="Fan W."/>
        </authorList>
    </citation>
    <scope>NUCLEOTIDE SEQUENCE [LARGE SCALE GENOMIC DNA]</scope>
    <source>
        <strain evidence="7">SZHN2017</strain>
        <tissue evidence="7">Muscle</tissue>
    </source>
</reference>
<dbReference type="Gene3D" id="1.25.40.20">
    <property type="entry name" value="Ankyrin repeat-containing domain"/>
    <property type="match status" value="2"/>
</dbReference>
<feature type="region of interest" description="Disordered" evidence="6">
    <location>
        <begin position="331"/>
        <end position="396"/>
    </location>
</feature>
<dbReference type="PANTHER" id="PTHR24153:SF8">
    <property type="entry name" value="FORKED, ISOFORM F"/>
    <property type="match status" value="1"/>
</dbReference>
<feature type="compositionally biased region" description="Polar residues" evidence="6">
    <location>
        <begin position="806"/>
        <end position="823"/>
    </location>
</feature>
<sequence>MVAEEVEKLLNAAKNGDLTVLNSVKVTDVIEDDHGANCIHYAARGGSLEALQYLVESKSLDPNKRNSVGATPLHDAAATGNLEALKWLLNRADTKVDDQDGSGATVTHLSARYGHTQTLTWLLDETNCDILKKSASGALPIHSAAEGGHLECVKLLVEEAPRSVNMQMNNGATPVYLACQSGHLDVAQYLSQKNGTPKIHTFDGMSSLHAAAQMNQLPIVKWLIKDQGLNPNERDFDGATPFTMLQVKGTKIFVQWLMKEGGARIILDNLGGSPLHNAAELNQNQIILTLLENGCNPEITDNEGLTAEELAVKCGNTTAAAILRGEITSLPASPPASSTQVGATSTLPSAPVHQVPPLTPVLLPSPTPPPPPPPLVPSSVQTPSEQSKKAAASITASHSRAAVTTVLADHPSFVGSAEGDSANRSYSLISVVAEVHKTSQGASQGHLCSSRETGEQEYVYESECPQNCAHTHSPVAAVKSTPTASNLSSDHHHFPTDSSAAFDISSVATRSKTLASTKNWQTAAQGASDMASKPSEETNGMSSGEESKEPAKSVIKITSNNVTIISTGREGRMASKIVTMPLRKNSDEYLGSGAMVTARKKDSEFISALTQKLHGSGSSSRSSPINSPGSTLNRMSSNLSRSSSATTPAWQHQQKQVEEALLKRQQIPEKTSDPVLPPPPLVNGHANNSNETLVNGGLEEDLSPHPPPPPPPPPPGPESNSSSSRKTVIADASYSSSRPKLLDSYSSVPNGSQSPTSPGRISFTPHQQKHDLMAALHAAVTSGAPSSLLRKTKGPPTGGVMEVFSSKRTSVRTLTTRPESSTEPKAPISSGPEKQNSPIPPVEGFDPKNFLDQVPKVNSSGNQIPEWKRLMVAKTVAQKAEEEYLEKKKVEEYEARFKNMPAWKRALLEKKEGSSK</sequence>
<feature type="compositionally biased region" description="Polar residues" evidence="6">
    <location>
        <begin position="733"/>
        <end position="759"/>
    </location>
</feature>
<feature type="repeat" description="ANK" evidence="5">
    <location>
        <begin position="68"/>
        <end position="91"/>
    </location>
</feature>
<proteinExistence type="predicted"/>
<dbReference type="Pfam" id="PF12796">
    <property type="entry name" value="Ank_2"/>
    <property type="match status" value="3"/>
</dbReference>
<evidence type="ECO:0000256" key="6">
    <source>
        <dbReference type="SAM" id="MobiDB-lite"/>
    </source>
</evidence>
<protein>
    <submittedName>
        <fullName evidence="7">Uncharacterized protein</fullName>
    </submittedName>
</protein>
<organism evidence="7 8">
    <name type="scientific">Pomacea canaliculata</name>
    <name type="common">Golden apple snail</name>
    <dbReference type="NCBI Taxonomy" id="400727"/>
    <lineage>
        <taxon>Eukaryota</taxon>
        <taxon>Metazoa</taxon>
        <taxon>Spiralia</taxon>
        <taxon>Lophotrochozoa</taxon>
        <taxon>Mollusca</taxon>
        <taxon>Gastropoda</taxon>
        <taxon>Caenogastropoda</taxon>
        <taxon>Architaenioglossa</taxon>
        <taxon>Ampullarioidea</taxon>
        <taxon>Ampullariidae</taxon>
        <taxon>Pomacea</taxon>
    </lineage>
</organism>
<dbReference type="Proteomes" id="UP000245119">
    <property type="component" value="Linkage Group LG2"/>
</dbReference>
<dbReference type="STRING" id="400727.A0A2T7PQA1"/>
<keyword evidence="3" id="KW-1009">Hearing</keyword>
<dbReference type="PANTHER" id="PTHR24153">
    <property type="entry name" value="ESPIN"/>
    <property type="match status" value="1"/>
</dbReference>
<dbReference type="InterPro" id="IPR002110">
    <property type="entry name" value="Ankyrin_rpt"/>
</dbReference>
<evidence type="ECO:0000313" key="8">
    <source>
        <dbReference type="Proteomes" id="UP000245119"/>
    </source>
</evidence>
<feature type="compositionally biased region" description="Polar residues" evidence="6">
    <location>
        <begin position="645"/>
        <end position="654"/>
    </location>
</feature>
<dbReference type="GO" id="GO:0032420">
    <property type="term" value="C:stereocilium"/>
    <property type="evidence" value="ECO:0007669"/>
    <property type="project" value="UniProtKB-SubCell"/>
</dbReference>
<feature type="repeat" description="ANK" evidence="5">
    <location>
        <begin position="170"/>
        <end position="190"/>
    </location>
</feature>
<evidence type="ECO:0000256" key="3">
    <source>
        <dbReference type="ARBA" id="ARBA00022740"/>
    </source>
</evidence>
<evidence type="ECO:0000256" key="4">
    <source>
        <dbReference type="ARBA" id="ARBA00023043"/>
    </source>
</evidence>
<dbReference type="EMBL" id="PZQS01000002">
    <property type="protein sequence ID" value="PVD35606.1"/>
    <property type="molecule type" value="Genomic_DNA"/>
</dbReference>
<dbReference type="PROSITE" id="PS50297">
    <property type="entry name" value="ANK_REP_REGION"/>
    <property type="match status" value="4"/>
</dbReference>
<feature type="region of interest" description="Disordered" evidence="6">
    <location>
        <begin position="669"/>
        <end position="861"/>
    </location>
</feature>
<dbReference type="SUPFAM" id="SSF48403">
    <property type="entry name" value="Ankyrin repeat"/>
    <property type="match status" value="2"/>
</dbReference>
<comment type="subcellular location">
    <subcellularLocation>
        <location evidence="1">Cell projection</location>
        <location evidence="1">Stereocilium</location>
    </subcellularLocation>
</comment>
<dbReference type="GO" id="GO:0007605">
    <property type="term" value="P:sensory perception of sound"/>
    <property type="evidence" value="ECO:0007669"/>
    <property type="project" value="UniProtKB-KW"/>
</dbReference>
<dbReference type="InterPro" id="IPR052420">
    <property type="entry name" value="Espin/Espin-like"/>
</dbReference>
<dbReference type="PROSITE" id="PS50088">
    <property type="entry name" value="ANK_REPEAT"/>
    <property type="match status" value="4"/>
</dbReference>
<name>A0A2T7PQA1_POMCA</name>
<keyword evidence="4 5" id="KW-0040">ANK repeat</keyword>
<keyword evidence="2" id="KW-0677">Repeat</keyword>
<dbReference type="GO" id="GO:0051017">
    <property type="term" value="P:actin filament bundle assembly"/>
    <property type="evidence" value="ECO:0007669"/>
    <property type="project" value="TreeGrafter"/>
</dbReference>
<dbReference type="OrthoDB" id="10261302at2759"/>
<accession>A0A2T7PQA1</accession>
<gene>
    <name evidence="7" type="ORF">C0Q70_02569</name>
</gene>
<dbReference type="InterPro" id="IPR036770">
    <property type="entry name" value="Ankyrin_rpt-contain_sf"/>
</dbReference>
<evidence type="ECO:0000313" key="7">
    <source>
        <dbReference type="EMBL" id="PVD35606.1"/>
    </source>
</evidence>
<evidence type="ECO:0000256" key="5">
    <source>
        <dbReference type="PROSITE-ProRule" id="PRU00023"/>
    </source>
</evidence>
<feature type="repeat" description="ANK" evidence="5">
    <location>
        <begin position="136"/>
        <end position="158"/>
    </location>
</feature>
<feature type="compositionally biased region" description="Polar residues" evidence="6">
    <location>
        <begin position="339"/>
        <end position="348"/>
    </location>
</feature>